<feature type="domain" description="Sugar 3,4-ketoisomerase QdtA cupin" evidence="1">
    <location>
        <begin position="3"/>
        <end position="131"/>
    </location>
</feature>
<comment type="caution">
    <text evidence="2">The sequence shown here is derived from an EMBL/GenBank/DDBJ whole genome shotgun (WGS) entry which is preliminary data.</text>
</comment>
<evidence type="ECO:0000259" key="1">
    <source>
        <dbReference type="Pfam" id="PF05523"/>
    </source>
</evidence>
<dbReference type="InterPro" id="IPR011051">
    <property type="entry name" value="RmlC_Cupin_sf"/>
</dbReference>
<keyword evidence="3" id="KW-1185">Reference proteome</keyword>
<dbReference type="Gene3D" id="2.60.120.10">
    <property type="entry name" value="Jelly Rolls"/>
    <property type="match status" value="1"/>
</dbReference>
<proteinExistence type="predicted"/>
<evidence type="ECO:0000313" key="3">
    <source>
        <dbReference type="Proteomes" id="UP000443153"/>
    </source>
</evidence>
<accession>A0A6I2MKY9</accession>
<dbReference type="InterPro" id="IPR014710">
    <property type="entry name" value="RmlC-like_jellyroll"/>
</dbReference>
<dbReference type="OrthoDB" id="9795513at2"/>
<name>A0A6I2MKY9_9FLAO</name>
<dbReference type="SUPFAM" id="SSF51182">
    <property type="entry name" value="RmlC-like cupins"/>
    <property type="match status" value="1"/>
</dbReference>
<reference evidence="2 3" key="1">
    <citation type="submission" date="2019-11" db="EMBL/GenBank/DDBJ databases">
        <title>Maribacter lutea sp. nov., a marine bacterium isolated from intertidal sand.</title>
        <authorList>
            <person name="Liu A."/>
        </authorList>
    </citation>
    <scope>NUCLEOTIDE SEQUENCE [LARGE SCALE GENOMIC DNA]</scope>
    <source>
        <strain evidence="2 3">RZ05</strain>
    </source>
</reference>
<dbReference type="CDD" id="cd20292">
    <property type="entry name" value="cupin_QdtA-like"/>
    <property type="match status" value="1"/>
</dbReference>
<dbReference type="Pfam" id="PF05523">
    <property type="entry name" value="FdtA"/>
    <property type="match status" value="1"/>
</dbReference>
<organism evidence="2 3">
    <name type="scientific">Maribacter luteus</name>
    <dbReference type="NCBI Taxonomy" id="2594478"/>
    <lineage>
        <taxon>Bacteria</taxon>
        <taxon>Pseudomonadati</taxon>
        <taxon>Bacteroidota</taxon>
        <taxon>Flavobacteriia</taxon>
        <taxon>Flavobacteriales</taxon>
        <taxon>Flavobacteriaceae</taxon>
        <taxon>Maribacter</taxon>
    </lineage>
</organism>
<evidence type="ECO:0000313" key="2">
    <source>
        <dbReference type="EMBL" id="MRX63742.1"/>
    </source>
</evidence>
<dbReference type="EMBL" id="WKJH01000003">
    <property type="protein sequence ID" value="MRX63742.1"/>
    <property type="molecule type" value="Genomic_DNA"/>
</dbReference>
<sequence>MKEAQIIELPKILDPRGNLSFFESNNQIPFEIKRTYWIYDVPGGEIRGGHAFKEQNEFIVVLSGSLDVAVFNGSEEKKYSLNRSYYGLYIPNGLWRRMENFATNTLALVVSSTSYDEKDYIRDKDEFIKLKSKENDSI</sequence>
<gene>
    <name evidence="2" type="ORF">GJ691_06135</name>
</gene>
<dbReference type="AlphaFoldDB" id="A0A6I2MKY9"/>
<dbReference type="RefSeq" id="WP_154364885.1">
    <property type="nucleotide sequence ID" value="NZ_WKJH01000003.1"/>
</dbReference>
<dbReference type="Proteomes" id="UP000443153">
    <property type="component" value="Unassembled WGS sequence"/>
</dbReference>
<dbReference type="InterPro" id="IPR008894">
    <property type="entry name" value="QdtA_cupin_dom"/>
</dbReference>
<protein>
    <submittedName>
        <fullName evidence="2">WxcM-like domain-containing protein</fullName>
    </submittedName>
</protein>